<dbReference type="GO" id="GO:0005737">
    <property type="term" value="C:cytoplasm"/>
    <property type="evidence" value="ECO:0000318"/>
    <property type="project" value="GO_Central"/>
</dbReference>
<comment type="subcellular location">
    <subcellularLocation>
        <location evidence="1">Cytoplasm</location>
    </subcellularLocation>
</comment>
<dbReference type="InParanoid" id="A2DG34"/>
<proteinExistence type="inferred from homology"/>
<protein>
    <recommendedName>
        <fullName evidence="9">WD repeat protein</fullName>
    </recommendedName>
</protein>
<evidence type="ECO:0000256" key="2">
    <source>
        <dbReference type="ARBA" id="ARBA00022490"/>
    </source>
</evidence>
<dbReference type="PANTHER" id="PTHR14344">
    <property type="entry name" value="WD REPEAT PROTEIN"/>
    <property type="match status" value="1"/>
</dbReference>
<keyword evidence="4" id="KW-0819">tRNA processing</keyword>
<dbReference type="SUPFAM" id="SSF50974">
    <property type="entry name" value="Nitrous oxide reductase, N-terminal domain"/>
    <property type="match status" value="1"/>
</dbReference>
<evidence type="ECO:0000313" key="7">
    <source>
        <dbReference type="EMBL" id="EAY20661.1"/>
    </source>
</evidence>
<gene>
    <name evidence="7" type="ORF">TVAG_163570</name>
</gene>
<evidence type="ECO:0000256" key="1">
    <source>
        <dbReference type="ARBA" id="ARBA00004496"/>
    </source>
</evidence>
<dbReference type="PANTHER" id="PTHR14344:SF3">
    <property type="entry name" value="WD REPEAT-CONTAINING PROTEIN 6"/>
    <property type="match status" value="1"/>
</dbReference>
<dbReference type="EMBL" id="DS113196">
    <property type="protein sequence ID" value="EAY20661.1"/>
    <property type="molecule type" value="Genomic_DNA"/>
</dbReference>
<accession>A2DG34</accession>
<keyword evidence="5" id="KW-0677">Repeat</keyword>
<dbReference type="VEuPathDB" id="TrichDB:TVAGG3_0953570"/>
<dbReference type="RefSeq" id="XP_001581647.1">
    <property type="nucleotide sequence ID" value="XM_001581597.1"/>
</dbReference>
<dbReference type="KEGG" id="tva:5466204"/>
<dbReference type="OrthoDB" id="674604at2759"/>
<reference evidence="7" key="2">
    <citation type="journal article" date="2007" name="Science">
        <title>Draft genome sequence of the sexually transmitted pathogen Trichomonas vaginalis.</title>
        <authorList>
            <person name="Carlton J.M."/>
            <person name="Hirt R.P."/>
            <person name="Silva J.C."/>
            <person name="Delcher A.L."/>
            <person name="Schatz M."/>
            <person name="Zhao Q."/>
            <person name="Wortman J.R."/>
            <person name="Bidwell S.L."/>
            <person name="Alsmark U.C.M."/>
            <person name="Besteiro S."/>
            <person name="Sicheritz-Ponten T."/>
            <person name="Noel C.J."/>
            <person name="Dacks J.B."/>
            <person name="Foster P.G."/>
            <person name="Simillion C."/>
            <person name="Van de Peer Y."/>
            <person name="Miranda-Saavedra D."/>
            <person name="Barton G.J."/>
            <person name="Westrop G.D."/>
            <person name="Mueller S."/>
            <person name="Dessi D."/>
            <person name="Fiori P.L."/>
            <person name="Ren Q."/>
            <person name="Paulsen I."/>
            <person name="Zhang H."/>
            <person name="Bastida-Corcuera F.D."/>
            <person name="Simoes-Barbosa A."/>
            <person name="Brown M.T."/>
            <person name="Hayes R.D."/>
            <person name="Mukherjee M."/>
            <person name="Okumura C.Y."/>
            <person name="Schneider R."/>
            <person name="Smith A.J."/>
            <person name="Vanacova S."/>
            <person name="Villalvazo M."/>
            <person name="Haas B.J."/>
            <person name="Pertea M."/>
            <person name="Feldblyum T.V."/>
            <person name="Utterback T.R."/>
            <person name="Shu C.L."/>
            <person name="Osoegawa K."/>
            <person name="de Jong P.J."/>
            <person name="Hrdy I."/>
            <person name="Horvathova L."/>
            <person name="Zubacova Z."/>
            <person name="Dolezal P."/>
            <person name="Malik S.B."/>
            <person name="Logsdon J.M. Jr."/>
            <person name="Henze K."/>
            <person name="Gupta A."/>
            <person name="Wang C.C."/>
            <person name="Dunne R.L."/>
            <person name="Upcroft J.A."/>
            <person name="Upcroft P."/>
            <person name="White O."/>
            <person name="Salzberg S.L."/>
            <person name="Tang P."/>
            <person name="Chiu C.-H."/>
            <person name="Lee Y.-S."/>
            <person name="Embley T.M."/>
            <person name="Coombs G.H."/>
            <person name="Mottram J.C."/>
            <person name="Tachezy J."/>
            <person name="Fraser-Liggett C.M."/>
            <person name="Johnson P.J."/>
        </authorList>
    </citation>
    <scope>NUCLEOTIDE SEQUENCE [LARGE SCALE GENOMIC DNA]</scope>
    <source>
        <strain evidence="7">G3</strain>
    </source>
</reference>
<dbReference type="Gene3D" id="2.130.10.10">
    <property type="entry name" value="YVTN repeat-like/Quinoprotein amine dehydrogenase"/>
    <property type="match status" value="4"/>
</dbReference>
<dbReference type="InterPro" id="IPR015943">
    <property type="entry name" value="WD40/YVTN_repeat-like_dom_sf"/>
</dbReference>
<evidence type="ECO:0000256" key="3">
    <source>
        <dbReference type="ARBA" id="ARBA00022574"/>
    </source>
</evidence>
<dbReference type="InterPro" id="IPR001680">
    <property type="entry name" value="WD40_rpt"/>
</dbReference>
<dbReference type="Proteomes" id="UP000001542">
    <property type="component" value="Unassembled WGS sequence"/>
</dbReference>
<keyword evidence="2" id="KW-0963">Cytoplasm</keyword>
<evidence type="ECO:0000256" key="6">
    <source>
        <dbReference type="ARBA" id="ARBA00038255"/>
    </source>
</evidence>
<dbReference type="SMART" id="SM00320">
    <property type="entry name" value="WD40"/>
    <property type="match status" value="5"/>
</dbReference>
<evidence type="ECO:0000256" key="5">
    <source>
        <dbReference type="ARBA" id="ARBA00022737"/>
    </source>
</evidence>
<comment type="similarity">
    <text evidence="6">Belongs to the WD repeat WDR6 family.</text>
</comment>
<evidence type="ECO:0000313" key="8">
    <source>
        <dbReference type="Proteomes" id="UP000001542"/>
    </source>
</evidence>
<reference evidence="7" key="1">
    <citation type="submission" date="2006-10" db="EMBL/GenBank/DDBJ databases">
        <authorList>
            <person name="Amadeo P."/>
            <person name="Zhao Q."/>
            <person name="Wortman J."/>
            <person name="Fraser-Liggett C."/>
            <person name="Carlton J."/>
        </authorList>
    </citation>
    <scope>NUCLEOTIDE SEQUENCE</scope>
    <source>
        <strain evidence="7">G3</strain>
    </source>
</reference>
<keyword evidence="8" id="KW-1185">Reference proteome</keyword>
<name>A2DG34_TRIV3</name>
<dbReference type="InterPro" id="IPR051973">
    <property type="entry name" value="tRNA_Anticodon_Mtase-Reg"/>
</dbReference>
<evidence type="ECO:0008006" key="9">
    <source>
        <dbReference type="Google" id="ProtNLM"/>
    </source>
</evidence>
<dbReference type="AlphaFoldDB" id="A2DG34"/>
<keyword evidence="3" id="KW-0853">WD repeat</keyword>
<organism evidence="7 8">
    <name type="scientific">Trichomonas vaginalis (strain ATCC PRA-98 / G3)</name>
    <dbReference type="NCBI Taxonomy" id="412133"/>
    <lineage>
        <taxon>Eukaryota</taxon>
        <taxon>Metamonada</taxon>
        <taxon>Parabasalia</taxon>
        <taxon>Trichomonadida</taxon>
        <taxon>Trichomonadidae</taxon>
        <taxon>Trichomonas</taxon>
    </lineage>
</organism>
<dbReference type="InterPro" id="IPR036322">
    <property type="entry name" value="WD40_repeat_dom_sf"/>
</dbReference>
<dbReference type="GO" id="GO:0030488">
    <property type="term" value="P:tRNA methylation"/>
    <property type="evidence" value="ECO:0000318"/>
    <property type="project" value="GO_Central"/>
</dbReference>
<evidence type="ECO:0000256" key="4">
    <source>
        <dbReference type="ARBA" id="ARBA00022694"/>
    </source>
</evidence>
<sequence length="867" mass="96701">MTLLYGPSALSFSPKDKTILIAGVGPAIRVYKEDKIYSEFSIFPETMRIMGIFFHDELIFAYAENILKIFLLQNDYKSIEIKSTLEFIDWIVTAHVENDNKITSVLHHGQIVYSTFEKIENLIRPTLWKIVVSAKIIDAGILVGDSFGTISLYNPKTGKYFEANHDKGSVFDIDYKDGKIITSYEFHSVALWNLKEDSFEFISATSPHPSRVFGAKFVGDIPISLGEDGYMKFHDGSNQSYHLHRTKLITAFAVSPDNEIATAGYDCVVRRFFLPEKSTKNKYNCPEKRDSPVNVIVLANEKFIIANNNGDAILMPENKIIAHSNGAFFVLGQNSNYAAGASRAFDVFIYDTDKDECVTARLPREKAPSTIAVSKNGVFVVLNDMTLVIFNLAGQLLIDCDASDYFKRPPSVSFAANEEKSLVVCAHSTRITVFDFDQEMKSIVKSKKIDTTSGGFSGATFYNGCYYIIGRNDGVITILKRLSDEWEIKSLYQIPGGAKSAVGISTNKEGKVVVGGLSKTGISFYDITAQTEIGSLSFDDKHLRSTFVLTDKSDIFSSSWEAQNVYTSKVSCIGGSMTKPSFHGLRGLFATKSDKLFFTGSCDRDIRVWSIKDDKISLEDDVQSVDSGTHAIVSDGKTVFTGGSQQLLFEWVLDNNKLYQIRSFDLTPLTNGGLCKRRVTTLSISPEFVFVFLSDATLFKLKRTDFELVEKCETPGVAMSSDYSDDLLICCTSKGNLWWNGHSETICKCGIHSVKIIKYFDRIIAVSSCDDGFVRLHEIKGDKLEMIMEIGPNHTGGVKSVDVQSKSDMLQIVSFSYDQRINLYTLNRDLQLIDTKRYDTAVSHGESVLFVEDGFVAYGTGLHYFKL</sequence>
<dbReference type="STRING" id="5722.A2DG34"/>
<dbReference type="SUPFAM" id="SSF50978">
    <property type="entry name" value="WD40 repeat-like"/>
    <property type="match status" value="3"/>
</dbReference>
<dbReference type="VEuPathDB" id="TrichDB:TVAG_163570"/>
<dbReference type="InterPro" id="IPR011045">
    <property type="entry name" value="N2O_reductase_N"/>
</dbReference>